<dbReference type="STRING" id="796943.HMPREF9625_01319"/>
<organism evidence="1 2">
    <name type="scientific">Oribacterium parvum ACB1</name>
    <dbReference type="NCBI Taxonomy" id="796943"/>
    <lineage>
        <taxon>Bacteria</taxon>
        <taxon>Bacillati</taxon>
        <taxon>Bacillota</taxon>
        <taxon>Clostridia</taxon>
        <taxon>Lachnospirales</taxon>
        <taxon>Lachnospiraceae</taxon>
        <taxon>Oribacterium</taxon>
    </lineage>
</organism>
<evidence type="ECO:0000313" key="1">
    <source>
        <dbReference type="EMBL" id="EHL10319.1"/>
    </source>
</evidence>
<dbReference type="HOGENOM" id="CLU_2863459_0_0_9"/>
<dbReference type="Proteomes" id="UP000018461">
    <property type="component" value="Unassembled WGS sequence"/>
</dbReference>
<keyword evidence="2" id="KW-1185">Reference proteome</keyword>
<comment type="caution">
    <text evidence="1">The sequence shown here is derived from an EMBL/GenBank/DDBJ whole genome shotgun (WGS) entry which is preliminary data.</text>
</comment>
<name>G9WPN6_9FIRM</name>
<evidence type="ECO:0000313" key="2">
    <source>
        <dbReference type="Proteomes" id="UP000018461"/>
    </source>
</evidence>
<reference evidence="1" key="2">
    <citation type="submission" date="2013-03" db="EMBL/GenBank/DDBJ databases">
        <title>The Genome Sequence of Oribacterium sp. ACB1.</title>
        <authorList>
            <consortium name="The Broad Institute Genomics Platform"/>
            <consortium name="The Broad Institute Genome Sequencing Center for Infectious Disease"/>
            <person name="Earl A."/>
            <person name="Ward D."/>
            <person name="Feldgarden M."/>
            <person name="Gevers D."/>
            <person name="Sizova M."/>
            <person name="Hazen A."/>
            <person name="Epstein S."/>
            <person name="Walker B."/>
            <person name="Young S."/>
            <person name="Zeng Q."/>
            <person name="Gargeya S."/>
            <person name="Fitzgerald M."/>
            <person name="Haas B."/>
            <person name="Abouelleil A."/>
            <person name="Allen A.W."/>
            <person name="Alvarado L."/>
            <person name="Arachchi H.M."/>
            <person name="Berlin A.M."/>
            <person name="Chapman S.B."/>
            <person name="Gainer-Dewar J."/>
            <person name="Goldberg J."/>
            <person name="Griggs A."/>
            <person name="Gujja S."/>
            <person name="Hansen M."/>
            <person name="Howarth C."/>
            <person name="Imamovic A."/>
            <person name="Ireland A."/>
            <person name="Larimer J."/>
            <person name="McCowan C."/>
            <person name="Murphy C."/>
            <person name="Pearson M."/>
            <person name="Poon T.W."/>
            <person name="Priest M."/>
            <person name="Roberts A."/>
            <person name="Saif S."/>
            <person name="Shea T."/>
            <person name="Sisk P."/>
            <person name="Sykes S."/>
            <person name="Wortman J."/>
            <person name="Nusbaum C."/>
            <person name="Birren B."/>
        </authorList>
    </citation>
    <scope>NUCLEOTIDE SEQUENCE [LARGE SCALE GENOMIC DNA]</scope>
    <source>
        <strain evidence="1">ACB1</strain>
    </source>
</reference>
<accession>G9WPN6</accession>
<dbReference type="EMBL" id="AFZC02000001">
    <property type="protein sequence ID" value="EHL10319.1"/>
    <property type="molecule type" value="Genomic_DNA"/>
</dbReference>
<protein>
    <submittedName>
        <fullName evidence="1">Uncharacterized protein</fullName>
    </submittedName>
</protein>
<proteinExistence type="predicted"/>
<reference evidence="1" key="1">
    <citation type="submission" date="2011-08" db="EMBL/GenBank/DDBJ databases">
        <authorList>
            <consortium name="The Broad Institute Genome Sequencing Platform"/>
            <person name="Earl A."/>
            <person name="Ward D."/>
            <person name="Feldgarden M."/>
            <person name="Gevers D."/>
            <person name="Sizova M."/>
            <person name="Hazen A."/>
            <person name="Epstein S."/>
            <person name="Young S.K."/>
            <person name="Zeng Q."/>
            <person name="Gargeya S."/>
            <person name="Fitzgerald M."/>
            <person name="Haas B."/>
            <person name="Abouelleil A."/>
            <person name="Alvarado L."/>
            <person name="Arachchi H.M."/>
            <person name="Berlin A."/>
            <person name="Brown A."/>
            <person name="Chapman S.B."/>
            <person name="Chen Z."/>
            <person name="Dunbar C."/>
            <person name="Freedman E."/>
            <person name="Gearin G."/>
            <person name="Gellesch M."/>
            <person name="Goldberg J."/>
            <person name="Griggs A."/>
            <person name="Gujja S."/>
            <person name="Heiman D."/>
            <person name="Howarth C."/>
            <person name="Larson L."/>
            <person name="Lui A."/>
            <person name="MacDonald P.J.P."/>
            <person name="Montmayeur A."/>
            <person name="Murphy C."/>
            <person name="Neiman D."/>
            <person name="Pearson M."/>
            <person name="Priest M."/>
            <person name="Roberts A."/>
            <person name="Saif S."/>
            <person name="Shea T."/>
            <person name="Shenoy N."/>
            <person name="Sisk P."/>
            <person name="Stolte C."/>
            <person name="Sykes S."/>
            <person name="Wortman J."/>
            <person name="Nusbaum C."/>
            <person name="Birren B."/>
        </authorList>
    </citation>
    <scope>NUCLEOTIDE SEQUENCE</scope>
    <source>
        <strain evidence="1">ACB1</strain>
    </source>
</reference>
<gene>
    <name evidence="1" type="ORF">HMPREF9625_01319</name>
</gene>
<sequence length="64" mass="7795">MQRTQCYQKINTIGQTRTYQKQDSYIQQYIQRQRIWMKVPQCSIEKEEAILDALKCFKMIKDGF</sequence>
<dbReference type="AlphaFoldDB" id="G9WPN6"/>